<comment type="caution">
    <text evidence="2">The sequence shown here is derived from an EMBL/GenBank/DDBJ whole genome shotgun (WGS) entry which is preliminary data.</text>
</comment>
<organism evidence="2 3">
    <name type="scientific">Ascochyta lentis</name>
    <dbReference type="NCBI Taxonomy" id="205686"/>
    <lineage>
        <taxon>Eukaryota</taxon>
        <taxon>Fungi</taxon>
        <taxon>Dikarya</taxon>
        <taxon>Ascomycota</taxon>
        <taxon>Pezizomycotina</taxon>
        <taxon>Dothideomycetes</taxon>
        <taxon>Pleosporomycetidae</taxon>
        <taxon>Pleosporales</taxon>
        <taxon>Pleosporineae</taxon>
        <taxon>Didymellaceae</taxon>
        <taxon>Ascochyta</taxon>
    </lineage>
</organism>
<evidence type="ECO:0000313" key="2">
    <source>
        <dbReference type="EMBL" id="KAF9697933.1"/>
    </source>
</evidence>
<gene>
    <name evidence="2" type="ORF">EKO04_004124</name>
</gene>
<feature type="transmembrane region" description="Helical" evidence="1">
    <location>
        <begin position="75"/>
        <end position="99"/>
    </location>
</feature>
<keyword evidence="3" id="KW-1185">Reference proteome</keyword>
<feature type="transmembrane region" description="Helical" evidence="1">
    <location>
        <begin position="9"/>
        <end position="30"/>
    </location>
</feature>
<keyword evidence="1" id="KW-0812">Transmembrane</keyword>
<feature type="transmembrane region" description="Helical" evidence="1">
    <location>
        <begin position="111"/>
        <end position="134"/>
    </location>
</feature>
<keyword evidence="1" id="KW-1133">Transmembrane helix</keyword>
<protein>
    <submittedName>
        <fullName evidence="2">Uncharacterized protein</fullName>
    </submittedName>
</protein>
<dbReference type="EMBL" id="RZGK01000007">
    <property type="protein sequence ID" value="KAF9697933.1"/>
    <property type="molecule type" value="Genomic_DNA"/>
</dbReference>
<reference evidence="2" key="1">
    <citation type="submission" date="2018-12" db="EMBL/GenBank/DDBJ databases">
        <authorList>
            <person name="Syme R.A."/>
            <person name="Farfan-Caceres L."/>
            <person name="Lichtenzveig J."/>
        </authorList>
    </citation>
    <scope>NUCLEOTIDE SEQUENCE</scope>
    <source>
        <strain evidence="2">Al4</strain>
    </source>
</reference>
<evidence type="ECO:0000256" key="1">
    <source>
        <dbReference type="SAM" id="Phobius"/>
    </source>
</evidence>
<dbReference type="AlphaFoldDB" id="A0A8H7J7E4"/>
<reference evidence="2" key="2">
    <citation type="submission" date="2020-09" db="EMBL/GenBank/DDBJ databases">
        <title>Reference genome assembly for Australian Ascochyta lentis isolate Al4.</title>
        <authorList>
            <person name="Lee R.C."/>
            <person name="Farfan-Caceres L.M."/>
            <person name="Debler J.W."/>
            <person name="Williams A.H."/>
            <person name="Henares B.M."/>
        </authorList>
    </citation>
    <scope>NUCLEOTIDE SEQUENCE</scope>
    <source>
        <strain evidence="2">Al4</strain>
    </source>
</reference>
<feature type="transmembrane region" description="Helical" evidence="1">
    <location>
        <begin position="188"/>
        <end position="208"/>
    </location>
</feature>
<sequence>MRNHNGCRVVLLLAPALFLLFPAAVLVFVLERISKSLLLEHTYRNYRSGTYMITLTDTDSTGSTDVTMRIDQAPMLAILGVCVAALVFSAVDVFGIWELKKVEGTSSHQRMWAWVAAICNIVMAAISLAVFGWASSLQRENKSWQTYEDMQRQDRDLTRETWSCQIDQYYLSERWASAACGTAKATRFLLVPLAIFSLLVNISLWLLVHQRGGFGWLCGGKGRYAGFDNVYELQQSGRLAPHMQPLPQWTTQPCYVVQPVQLWTPQQLPQSQKEIASTDARAVTS</sequence>
<keyword evidence="1" id="KW-0472">Membrane</keyword>
<name>A0A8H7J7E4_9PLEO</name>
<evidence type="ECO:0000313" key="3">
    <source>
        <dbReference type="Proteomes" id="UP000651452"/>
    </source>
</evidence>
<dbReference type="OrthoDB" id="3796171at2759"/>
<accession>A0A8H7J7E4</accession>
<proteinExistence type="predicted"/>
<dbReference type="Proteomes" id="UP000651452">
    <property type="component" value="Unassembled WGS sequence"/>
</dbReference>